<organism evidence="1 2">
    <name type="scientific">Panagrolaimus sp. PS1159</name>
    <dbReference type="NCBI Taxonomy" id="55785"/>
    <lineage>
        <taxon>Eukaryota</taxon>
        <taxon>Metazoa</taxon>
        <taxon>Ecdysozoa</taxon>
        <taxon>Nematoda</taxon>
        <taxon>Chromadorea</taxon>
        <taxon>Rhabditida</taxon>
        <taxon>Tylenchina</taxon>
        <taxon>Panagrolaimomorpha</taxon>
        <taxon>Panagrolaimoidea</taxon>
        <taxon>Panagrolaimidae</taxon>
        <taxon>Panagrolaimus</taxon>
    </lineage>
</organism>
<dbReference type="WBParaSite" id="PS1159_v2.g21888.t1">
    <property type="protein sequence ID" value="PS1159_v2.g21888.t1"/>
    <property type="gene ID" value="PS1159_v2.g21888"/>
</dbReference>
<protein>
    <submittedName>
        <fullName evidence="2">Uncharacterized protein</fullName>
    </submittedName>
</protein>
<evidence type="ECO:0000313" key="1">
    <source>
        <dbReference type="Proteomes" id="UP000887580"/>
    </source>
</evidence>
<accession>A0AC35FYD2</accession>
<proteinExistence type="predicted"/>
<evidence type="ECO:0000313" key="2">
    <source>
        <dbReference type="WBParaSite" id="PS1159_v2.g21888.t1"/>
    </source>
</evidence>
<sequence>MKQFFQSSPHSTQESPIPQNYNSSYLLQPCKISTDSRGILPQQPGPSTMPEQKFSPGEKAARSAAIAAIWKNGLPKNTKFYQLKNQHILIFARHYFKTDEDPMKSNKDEYNQYYPNVMTRYFPKAASLRLRLVKIKNATQESNEMTVLGFDKDIEAGILELKNILEAETKHFFKDEPKPQPMQHLPIQKKLSQFDAKVEEIAFPPHYRIQSTTSGTIPSTTPITTEFQSHQRQFDIKPEPSSVASIPQRKHQQQNGGIKTYHSFTILPKNRLSNINIRQRRYKSQDEVNPEVISITPQTPQRTNFGIGNSPDVYIVDEKISVRCPSAEVANSYNNPIQHQQQQQQMLMHRTPAPDPWQPYPLPTSTQSVSTPYIPQRSSFIQQHHQQQQQQQQFPPQPPSSAGISNYPIPDPYAFDFPTSPNTDNNNQEWKIQSCEDLLNEIKSEAAMFEKEITSKPLPTSNTIISRNSSNNLDQNKPQQIRGTKRRESGRTFCNGAKAIVSYFSLDGTDANSVVAKQQRRTANSPFSELNASTIPALTAMP</sequence>
<reference evidence="2" key="1">
    <citation type="submission" date="2022-11" db="UniProtKB">
        <authorList>
            <consortium name="WormBaseParasite"/>
        </authorList>
    </citation>
    <scope>IDENTIFICATION</scope>
</reference>
<dbReference type="Proteomes" id="UP000887580">
    <property type="component" value="Unplaced"/>
</dbReference>
<name>A0AC35FYD2_9BILA</name>